<keyword evidence="2" id="KW-1185">Reference proteome</keyword>
<comment type="caution">
    <text evidence="1">The sequence shown here is derived from an EMBL/GenBank/DDBJ whole genome shotgun (WGS) entry which is preliminary data.</text>
</comment>
<dbReference type="EMBL" id="JASJQH010000362">
    <property type="protein sequence ID" value="KAK9764819.1"/>
    <property type="molecule type" value="Genomic_DNA"/>
</dbReference>
<protein>
    <submittedName>
        <fullName evidence="1">Uncharacterized protein</fullName>
    </submittedName>
</protein>
<proteinExistence type="predicted"/>
<organism evidence="1 2">
    <name type="scientific">Basidiobolus ranarum</name>
    <dbReference type="NCBI Taxonomy" id="34480"/>
    <lineage>
        <taxon>Eukaryota</taxon>
        <taxon>Fungi</taxon>
        <taxon>Fungi incertae sedis</taxon>
        <taxon>Zoopagomycota</taxon>
        <taxon>Entomophthoromycotina</taxon>
        <taxon>Basidiobolomycetes</taxon>
        <taxon>Basidiobolales</taxon>
        <taxon>Basidiobolaceae</taxon>
        <taxon>Basidiobolus</taxon>
    </lineage>
</organism>
<evidence type="ECO:0000313" key="2">
    <source>
        <dbReference type="Proteomes" id="UP001479436"/>
    </source>
</evidence>
<evidence type="ECO:0000313" key="1">
    <source>
        <dbReference type="EMBL" id="KAK9764819.1"/>
    </source>
</evidence>
<name>A0ABR2WTK1_9FUNG</name>
<reference evidence="1 2" key="1">
    <citation type="submission" date="2023-04" db="EMBL/GenBank/DDBJ databases">
        <title>Genome of Basidiobolus ranarum AG-B5.</title>
        <authorList>
            <person name="Stajich J.E."/>
            <person name="Carter-House D."/>
            <person name="Gryganskyi A."/>
        </authorList>
    </citation>
    <scope>NUCLEOTIDE SEQUENCE [LARGE SCALE GENOMIC DNA]</scope>
    <source>
        <strain evidence="1 2">AG-B5</strain>
    </source>
</reference>
<gene>
    <name evidence="1" type="ORF">K7432_007380</name>
</gene>
<sequence>MGSKLNDGIYIDGDVGESRWHSPELHSWLVRSPGAKDGYVTRAMGLKQGIKAQWPYLETQAPEYLIT</sequence>
<dbReference type="Proteomes" id="UP001479436">
    <property type="component" value="Unassembled WGS sequence"/>
</dbReference>
<accession>A0ABR2WTK1</accession>